<dbReference type="InterPro" id="IPR006148">
    <property type="entry name" value="Glc/Gal-6P_isomerase"/>
</dbReference>
<dbReference type="InterPro" id="IPR037171">
    <property type="entry name" value="NagB/RpiA_transferase-like"/>
</dbReference>
<comment type="caution">
    <text evidence="3">The sequence shown here is derived from an EMBL/GenBank/DDBJ whole genome shotgun (WGS) entry which is preliminary data.</text>
</comment>
<evidence type="ECO:0000259" key="2">
    <source>
        <dbReference type="Pfam" id="PF01182"/>
    </source>
</evidence>
<evidence type="ECO:0000313" key="3">
    <source>
        <dbReference type="EMBL" id="KAJ4462837.1"/>
    </source>
</evidence>
<sequence length="210" mass="23011">MDGCIRTHGECILGLSGGSTPRKVYETLGASAPSFDWSKVTVFLVDERITTNPADMNAQLVRDSLLKEMTPRTPARVIFPSTSLDSSGCVRDYNQRLVPLEGKTDRMVLVLGMGPDGHIASLFPPVDTALVTAAARNQESIHTEAPAQFAVHDRITITTWLCRAAHRIFLTKGRDKKALWDAMLASPEGPERWPAKMVLGPQCTVVHCLE</sequence>
<evidence type="ECO:0000256" key="1">
    <source>
        <dbReference type="ARBA" id="ARBA00010662"/>
    </source>
</evidence>
<evidence type="ECO:0000313" key="4">
    <source>
        <dbReference type="Proteomes" id="UP001141327"/>
    </source>
</evidence>
<feature type="domain" description="Glucosamine/galactosamine-6-phosphate isomerase" evidence="2">
    <location>
        <begin position="3"/>
        <end position="199"/>
    </location>
</feature>
<gene>
    <name evidence="3" type="ORF">PAPYR_28</name>
</gene>
<dbReference type="CDD" id="cd01400">
    <property type="entry name" value="6PGL"/>
    <property type="match status" value="1"/>
</dbReference>
<dbReference type="InterPro" id="IPR005900">
    <property type="entry name" value="6-phosphogluconolactonase_DevB"/>
</dbReference>
<dbReference type="PANTHER" id="PTHR11054">
    <property type="entry name" value="6-PHOSPHOGLUCONOLACTONASE"/>
    <property type="match status" value="1"/>
</dbReference>
<comment type="similarity">
    <text evidence="1">Belongs to the glucosamine/galactosamine-6-phosphate isomerase family. 6-phosphogluconolactonase subfamily.</text>
</comment>
<reference evidence="3" key="1">
    <citation type="journal article" date="2022" name="bioRxiv">
        <title>Genomics of Preaxostyla Flagellates Illuminates Evolutionary Transitions and the Path Towards Mitochondrial Loss.</title>
        <authorList>
            <person name="Novak L.V.F."/>
            <person name="Treitli S.C."/>
            <person name="Pyrih J."/>
            <person name="Halakuc P."/>
            <person name="Pipaliya S.V."/>
            <person name="Vacek V."/>
            <person name="Brzon O."/>
            <person name="Soukal P."/>
            <person name="Eme L."/>
            <person name="Dacks J.B."/>
            <person name="Karnkowska A."/>
            <person name="Elias M."/>
            <person name="Hampl V."/>
        </authorList>
    </citation>
    <scope>NUCLEOTIDE SEQUENCE</scope>
    <source>
        <strain evidence="3">RCP-MX</strain>
    </source>
</reference>
<keyword evidence="4" id="KW-1185">Reference proteome</keyword>
<dbReference type="Proteomes" id="UP001141327">
    <property type="component" value="Unassembled WGS sequence"/>
</dbReference>
<dbReference type="Pfam" id="PF01182">
    <property type="entry name" value="Glucosamine_iso"/>
    <property type="match status" value="1"/>
</dbReference>
<dbReference type="PANTHER" id="PTHR11054:SF0">
    <property type="entry name" value="6-PHOSPHOGLUCONOLACTONASE"/>
    <property type="match status" value="1"/>
</dbReference>
<dbReference type="Gene3D" id="3.40.50.1360">
    <property type="match status" value="1"/>
</dbReference>
<proteinExistence type="inferred from homology"/>
<organism evidence="3 4">
    <name type="scientific">Paratrimastix pyriformis</name>
    <dbReference type="NCBI Taxonomy" id="342808"/>
    <lineage>
        <taxon>Eukaryota</taxon>
        <taxon>Metamonada</taxon>
        <taxon>Preaxostyla</taxon>
        <taxon>Paratrimastigidae</taxon>
        <taxon>Paratrimastix</taxon>
    </lineage>
</organism>
<name>A0ABQ8UUP8_9EUKA</name>
<protein>
    <submittedName>
        <fullName evidence="3">Glucose-6-phosphate dehydrogenase-6-phosphogluconolactonase</fullName>
    </submittedName>
</protein>
<dbReference type="InterPro" id="IPR039104">
    <property type="entry name" value="6PGL"/>
</dbReference>
<accession>A0ABQ8UUP8</accession>
<dbReference type="EMBL" id="JAPMOS010000001">
    <property type="protein sequence ID" value="KAJ4462837.1"/>
    <property type="molecule type" value="Genomic_DNA"/>
</dbReference>
<dbReference type="SUPFAM" id="SSF100950">
    <property type="entry name" value="NagB/RpiA/CoA transferase-like"/>
    <property type="match status" value="1"/>
</dbReference>